<organism evidence="1 2">
    <name type="scientific">Candidatus Woesebacteria bacterium RIFOXYB1_FULL_38_16</name>
    <dbReference type="NCBI Taxonomy" id="1802538"/>
    <lineage>
        <taxon>Bacteria</taxon>
        <taxon>Candidatus Woeseibacteriota</taxon>
    </lineage>
</organism>
<dbReference type="Proteomes" id="UP000178999">
    <property type="component" value="Unassembled WGS sequence"/>
</dbReference>
<dbReference type="STRING" id="1802538.A2382_02920"/>
<comment type="caution">
    <text evidence="1">The sequence shown here is derived from an EMBL/GenBank/DDBJ whole genome shotgun (WGS) entry which is preliminary data.</text>
</comment>
<sequence>MEKYQVKTLISLILFLLLILTGGAIFWQFTIKPTTPPEIVLASPEETPQPESEQIYRAPNGKDTLVVREKKINENTLITFLITNEKEGSYGILSKTLSQNEKILVPYNTFSPDNKYIFLKMEKEGNTNFFAISTANKDSQTESDIKEVVFTKLFREIYPDLKIEDVTGWGGMTLLVINATDNEGKKHSFWYDVPSGQFIPLSSQF</sequence>
<evidence type="ECO:0000313" key="1">
    <source>
        <dbReference type="EMBL" id="OGM79159.1"/>
    </source>
</evidence>
<accession>A0A1F8CTK4</accession>
<reference evidence="1 2" key="1">
    <citation type="journal article" date="2016" name="Nat. Commun.">
        <title>Thousands of microbial genomes shed light on interconnected biogeochemical processes in an aquifer system.</title>
        <authorList>
            <person name="Anantharaman K."/>
            <person name="Brown C.T."/>
            <person name="Hug L.A."/>
            <person name="Sharon I."/>
            <person name="Castelle C.J."/>
            <person name="Probst A.J."/>
            <person name="Thomas B.C."/>
            <person name="Singh A."/>
            <person name="Wilkins M.J."/>
            <person name="Karaoz U."/>
            <person name="Brodie E.L."/>
            <person name="Williams K.H."/>
            <person name="Hubbard S.S."/>
            <person name="Banfield J.F."/>
        </authorList>
    </citation>
    <scope>NUCLEOTIDE SEQUENCE [LARGE SCALE GENOMIC DNA]</scope>
</reference>
<name>A0A1F8CTK4_9BACT</name>
<evidence type="ECO:0000313" key="2">
    <source>
        <dbReference type="Proteomes" id="UP000178999"/>
    </source>
</evidence>
<dbReference type="AlphaFoldDB" id="A0A1F8CTK4"/>
<dbReference type="EMBL" id="MGHY01000019">
    <property type="protein sequence ID" value="OGM79159.1"/>
    <property type="molecule type" value="Genomic_DNA"/>
</dbReference>
<protein>
    <submittedName>
        <fullName evidence="1">Uncharacterized protein</fullName>
    </submittedName>
</protein>
<proteinExistence type="predicted"/>
<gene>
    <name evidence="1" type="ORF">A2382_02920</name>
</gene>